<dbReference type="Proteomes" id="UP000821845">
    <property type="component" value="Chromosome 10"/>
</dbReference>
<organism evidence="1 2">
    <name type="scientific">Hyalomma asiaticum</name>
    <name type="common">Tick</name>
    <dbReference type="NCBI Taxonomy" id="266040"/>
    <lineage>
        <taxon>Eukaryota</taxon>
        <taxon>Metazoa</taxon>
        <taxon>Ecdysozoa</taxon>
        <taxon>Arthropoda</taxon>
        <taxon>Chelicerata</taxon>
        <taxon>Arachnida</taxon>
        <taxon>Acari</taxon>
        <taxon>Parasitiformes</taxon>
        <taxon>Ixodida</taxon>
        <taxon>Ixodoidea</taxon>
        <taxon>Ixodidae</taxon>
        <taxon>Hyalomminae</taxon>
        <taxon>Hyalomma</taxon>
    </lineage>
</organism>
<gene>
    <name evidence="1" type="ORF">HPB50_003481</name>
</gene>
<keyword evidence="2" id="KW-1185">Reference proteome</keyword>
<evidence type="ECO:0000313" key="1">
    <source>
        <dbReference type="EMBL" id="KAH6942302.1"/>
    </source>
</evidence>
<accession>A0ACB7T4A0</accession>
<dbReference type="EMBL" id="CM023490">
    <property type="protein sequence ID" value="KAH6942302.1"/>
    <property type="molecule type" value="Genomic_DNA"/>
</dbReference>
<sequence length="198" mass="22426">MIVLTGSATRVTERDALEKSAGKMTTGEQGSGRRKSHERIAAVGFDVLVFSVDSFVRVVCPKPGYDNEKGVRVHDAAKHHGLALWNDLLQNTRIGNSVSRDTNPDLTFTMGVTWAGKTKKGIAWLTEWKSLRDDLHVDTTISDIDEWLRNISDTAERHKNIYIDADTPAIHARLLNLWEARRGLLKRWKRQNLKKILQ</sequence>
<evidence type="ECO:0000313" key="2">
    <source>
        <dbReference type="Proteomes" id="UP000821845"/>
    </source>
</evidence>
<proteinExistence type="predicted"/>
<name>A0ACB7T4A0_HYAAI</name>
<protein>
    <submittedName>
        <fullName evidence="1">Uncharacterized protein</fullName>
    </submittedName>
</protein>
<comment type="caution">
    <text evidence="1">The sequence shown here is derived from an EMBL/GenBank/DDBJ whole genome shotgun (WGS) entry which is preliminary data.</text>
</comment>
<reference evidence="1" key="1">
    <citation type="submission" date="2020-05" db="EMBL/GenBank/DDBJ databases">
        <title>Large-scale comparative analyses of tick genomes elucidate their genetic diversity and vector capacities.</title>
        <authorList>
            <person name="Jia N."/>
            <person name="Wang J."/>
            <person name="Shi W."/>
            <person name="Du L."/>
            <person name="Sun Y."/>
            <person name="Zhan W."/>
            <person name="Jiang J."/>
            <person name="Wang Q."/>
            <person name="Zhang B."/>
            <person name="Ji P."/>
            <person name="Sakyi L.B."/>
            <person name="Cui X."/>
            <person name="Yuan T."/>
            <person name="Jiang B."/>
            <person name="Yang W."/>
            <person name="Lam T.T.-Y."/>
            <person name="Chang Q."/>
            <person name="Ding S."/>
            <person name="Wang X."/>
            <person name="Zhu J."/>
            <person name="Ruan X."/>
            <person name="Zhao L."/>
            <person name="Wei J."/>
            <person name="Que T."/>
            <person name="Du C."/>
            <person name="Cheng J."/>
            <person name="Dai P."/>
            <person name="Han X."/>
            <person name="Huang E."/>
            <person name="Gao Y."/>
            <person name="Liu J."/>
            <person name="Shao H."/>
            <person name="Ye R."/>
            <person name="Li L."/>
            <person name="Wei W."/>
            <person name="Wang X."/>
            <person name="Wang C."/>
            <person name="Yang T."/>
            <person name="Huo Q."/>
            <person name="Li W."/>
            <person name="Guo W."/>
            <person name="Chen H."/>
            <person name="Zhou L."/>
            <person name="Ni X."/>
            <person name="Tian J."/>
            <person name="Zhou Y."/>
            <person name="Sheng Y."/>
            <person name="Liu T."/>
            <person name="Pan Y."/>
            <person name="Xia L."/>
            <person name="Li J."/>
            <person name="Zhao F."/>
            <person name="Cao W."/>
        </authorList>
    </citation>
    <scope>NUCLEOTIDE SEQUENCE</scope>
    <source>
        <strain evidence="1">Hyas-2018</strain>
    </source>
</reference>